<dbReference type="InterPro" id="IPR034565">
    <property type="entry name" value="Put_cell_wall"/>
</dbReference>
<dbReference type="OrthoDB" id="1931827at2759"/>
<dbReference type="EMBL" id="JADCNM010000005">
    <property type="protein sequence ID" value="KAG0483861.1"/>
    <property type="molecule type" value="Genomic_DNA"/>
</dbReference>
<dbReference type="Proteomes" id="UP000639772">
    <property type="component" value="Unassembled WGS sequence"/>
</dbReference>
<evidence type="ECO:0000313" key="4">
    <source>
        <dbReference type="Proteomes" id="UP000639772"/>
    </source>
</evidence>
<evidence type="ECO:0000313" key="2">
    <source>
        <dbReference type="EMBL" id="KAG0483861.1"/>
    </source>
</evidence>
<gene>
    <name evidence="2" type="ORF">HPP92_011945</name>
    <name evidence="3" type="ORF">HPP92_011954</name>
</gene>
<name>A0A835R9G8_VANPL</name>
<accession>A0A835R9G8</accession>
<comment type="caution">
    <text evidence="3">The sequence shown here is derived from an EMBL/GenBank/DDBJ whole genome shotgun (WGS) entry which is preliminary data.</text>
</comment>
<evidence type="ECO:0000256" key="1">
    <source>
        <dbReference type="SAM" id="SignalP"/>
    </source>
</evidence>
<dbReference type="EMBL" id="JADCNM010000005">
    <property type="protein sequence ID" value="KAG0483870.1"/>
    <property type="molecule type" value="Genomic_DNA"/>
</dbReference>
<keyword evidence="1" id="KW-0732">Signal</keyword>
<dbReference type="AlphaFoldDB" id="A0A835R9G8"/>
<feature type="chain" id="PRO_5033642981" evidence="1">
    <location>
        <begin position="27"/>
        <end position="103"/>
    </location>
</feature>
<sequence length="103" mass="10497">MATSIATCICLIALCSLLLLPVGTDAARAAPGAANADLKQKDCVEDEAGAASFPSFNGYPSFSDFDHSGPAAANGQYIPGFDDTFVPNPGYEVPRSSAGISIP</sequence>
<dbReference type="PANTHER" id="PTHR36733">
    <property type="entry name" value="CELL WALL PROTEIN-RELATED"/>
    <property type="match status" value="1"/>
</dbReference>
<organism evidence="3 4">
    <name type="scientific">Vanilla planifolia</name>
    <name type="common">Vanilla</name>
    <dbReference type="NCBI Taxonomy" id="51239"/>
    <lineage>
        <taxon>Eukaryota</taxon>
        <taxon>Viridiplantae</taxon>
        <taxon>Streptophyta</taxon>
        <taxon>Embryophyta</taxon>
        <taxon>Tracheophyta</taxon>
        <taxon>Spermatophyta</taxon>
        <taxon>Magnoliopsida</taxon>
        <taxon>Liliopsida</taxon>
        <taxon>Asparagales</taxon>
        <taxon>Orchidaceae</taxon>
        <taxon>Vanilloideae</taxon>
        <taxon>Vanilleae</taxon>
        <taxon>Vanilla</taxon>
    </lineage>
</organism>
<dbReference type="PANTHER" id="PTHR36733:SF1">
    <property type="entry name" value="CELL WALL PROTEIN-RELATED"/>
    <property type="match status" value="1"/>
</dbReference>
<protein>
    <submittedName>
        <fullName evidence="3">Uncharacterized protein</fullName>
    </submittedName>
</protein>
<proteinExistence type="predicted"/>
<reference evidence="3 4" key="1">
    <citation type="journal article" date="2020" name="Nat. Food">
        <title>A phased Vanilla planifolia genome enables genetic improvement of flavour and production.</title>
        <authorList>
            <person name="Hasing T."/>
            <person name="Tang H."/>
            <person name="Brym M."/>
            <person name="Khazi F."/>
            <person name="Huang T."/>
            <person name="Chambers A.H."/>
        </authorList>
    </citation>
    <scope>NUCLEOTIDE SEQUENCE [LARGE SCALE GENOMIC DNA]</scope>
    <source>
        <tissue evidence="3">Leaf</tissue>
    </source>
</reference>
<feature type="signal peptide" evidence="1">
    <location>
        <begin position="1"/>
        <end position="26"/>
    </location>
</feature>
<evidence type="ECO:0000313" key="3">
    <source>
        <dbReference type="EMBL" id="KAG0483870.1"/>
    </source>
</evidence>